<reference evidence="2 3" key="1">
    <citation type="journal article" date="2016" name="Genome Announc.">
        <title>Draft Genome Sequences of Five Rapidly Growing Mycobacterium Species, M. thermoresistibile, M. fortuitum subsp. acetamidolyticum, M. canariasense, M. brisbanense, and M. novocastrense.</title>
        <authorList>
            <person name="Katahira K."/>
            <person name="Ogura Y."/>
            <person name="Gotoh Y."/>
            <person name="Hayashi T."/>
        </authorList>
    </citation>
    <scope>NUCLEOTIDE SEQUENCE [LARGE SCALE GENOMIC DNA]</scope>
    <source>
        <strain evidence="2 3">JCM18114</strain>
    </source>
</reference>
<protein>
    <submittedName>
        <fullName evidence="2">Porin M1</fullName>
    </submittedName>
</protein>
<keyword evidence="1" id="KW-0732">Signal</keyword>
<accession>A0ABQ0KIP8</accession>
<evidence type="ECO:0000313" key="3">
    <source>
        <dbReference type="Proteomes" id="UP000069773"/>
    </source>
</evidence>
<sequence>MRLFVIDSMVALRAAFALFVPLATALLEAGYARGQSDTELSLVDGRSRTLTVQQFDTVLNGVFSLDRDSSTREWFHSVRGQYRVVGPAAETFEGRLELGYQIGFPWSQGVTFNFRYTTPNILIDQGELAAPSFGLNSVTTPDLLPAMSVSADLHNGPGIQEIAIVSVDVTGPSGGVALSNAHGVVTGVAGGVLLRPFARLTSSTGDSVFTYGEPWSLS</sequence>
<dbReference type="SUPFAM" id="SSF56959">
    <property type="entry name" value="Leukocidin-like"/>
    <property type="match status" value="1"/>
</dbReference>
<dbReference type="InterPro" id="IPR036435">
    <property type="entry name" value="Leukocidin/porin_MspA_sf"/>
</dbReference>
<dbReference type="EMBL" id="BCTA01000032">
    <property type="protein sequence ID" value="GAT09452.1"/>
    <property type="molecule type" value="Genomic_DNA"/>
</dbReference>
<gene>
    <name evidence="2" type="ORF">RMCN_2585</name>
</gene>
<dbReference type="Gene3D" id="2.10.300.10">
    <property type="entry name" value="Porin MspA ribbon domain"/>
    <property type="match status" value="1"/>
</dbReference>
<evidence type="ECO:0000313" key="2">
    <source>
        <dbReference type="EMBL" id="GAT09452.1"/>
    </source>
</evidence>
<dbReference type="Gene3D" id="2.60.40.1650">
    <property type="entry name" value="Porin MspA (Ig-like beta-sandwich domain)"/>
    <property type="match status" value="1"/>
</dbReference>
<organism evidence="2 3">
    <name type="scientific">Mycolicibacterium novocastrense</name>
    <name type="common">Mycobacterium novocastrense</name>
    <dbReference type="NCBI Taxonomy" id="59813"/>
    <lineage>
        <taxon>Bacteria</taxon>
        <taxon>Bacillati</taxon>
        <taxon>Actinomycetota</taxon>
        <taxon>Actinomycetes</taxon>
        <taxon>Mycobacteriales</taxon>
        <taxon>Mycobacteriaceae</taxon>
        <taxon>Mycolicibacterium</taxon>
    </lineage>
</organism>
<proteinExistence type="predicted"/>
<comment type="caution">
    <text evidence="2">The sequence shown here is derived from an EMBL/GenBank/DDBJ whole genome shotgun (WGS) entry which is preliminary data.</text>
</comment>
<dbReference type="Pfam" id="PF09203">
    <property type="entry name" value="MspA"/>
    <property type="match status" value="1"/>
</dbReference>
<evidence type="ECO:0000256" key="1">
    <source>
        <dbReference type="ARBA" id="ARBA00022729"/>
    </source>
</evidence>
<name>A0ABQ0KIP8_MYCNV</name>
<dbReference type="InterPro" id="IPR015286">
    <property type="entry name" value="Porin_fam_mycobact-type"/>
</dbReference>
<keyword evidence="3" id="KW-1185">Reference proteome</keyword>
<dbReference type="Proteomes" id="UP000069773">
    <property type="component" value="Unassembled WGS sequence"/>
</dbReference>